<feature type="region of interest" description="Disordered" evidence="1">
    <location>
        <begin position="182"/>
        <end position="277"/>
    </location>
</feature>
<feature type="compositionally biased region" description="Low complexity" evidence="1">
    <location>
        <begin position="182"/>
        <end position="230"/>
    </location>
</feature>
<evidence type="ECO:0000256" key="1">
    <source>
        <dbReference type="SAM" id="MobiDB-lite"/>
    </source>
</evidence>
<dbReference type="EMBL" id="LR796315">
    <property type="protein sequence ID" value="CAB4136030.1"/>
    <property type="molecule type" value="Genomic_DNA"/>
</dbReference>
<feature type="compositionally biased region" description="Low complexity" evidence="1">
    <location>
        <begin position="239"/>
        <end position="274"/>
    </location>
</feature>
<proteinExistence type="predicted"/>
<organism evidence="2">
    <name type="scientific">uncultured Caudovirales phage</name>
    <dbReference type="NCBI Taxonomy" id="2100421"/>
    <lineage>
        <taxon>Viruses</taxon>
        <taxon>Duplodnaviria</taxon>
        <taxon>Heunggongvirae</taxon>
        <taxon>Uroviricota</taxon>
        <taxon>Caudoviricetes</taxon>
        <taxon>Peduoviridae</taxon>
        <taxon>Maltschvirus</taxon>
        <taxon>Maltschvirus maltsch</taxon>
    </lineage>
</organism>
<name>A0A6J5LSU3_9CAUD</name>
<sequence length="435" mass="46792">MRNSRWLIFVPVALLALWSTVAKADGLGDWTFSQSQNCGGFIEVIDNTITLYGPDNGTQEFGMCGGQPHWVKIETTIPEGVLSVSFDWSYWTYDGWVYDPPQYGVNGVYTLLTQQNQASGTETVTVTAGDIFTFRQYSTDTCCQAGNLTIGNLSLWEFTTTSTALTTTTSTTALSTTVLATNPTTTTVPETTSTSSTSTTTSTTSTSTTTTTTSTTTTTVPAPVETYAPVEPEPDETSTTETPVEETTTTVTLPEETVTTDEPSPETYPETTTTVESDLEPNLEPLADEEVIALIAEATTVEELQAALEKLTPEQIEQVVEEILNQEEPPTQEQAVALATSPEVLAVISVDNAEKIFQALQVEELSEEQVAQLIEAVQSAPEEIRTQFETSIDIFGSDLGDYVPVGSNVPVNTRRTLIAVAAGAAMASVGSRKYP</sequence>
<protein>
    <submittedName>
        <fullName evidence="2">Uncharacterized protein</fullName>
    </submittedName>
</protein>
<evidence type="ECO:0000313" key="2">
    <source>
        <dbReference type="EMBL" id="CAB4136030.1"/>
    </source>
</evidence>
<accession>A0A6J5LSU3</accession>
<gene>
    <name evidence="2" type="ORF">UFOVP303_32</name>
</gene>
<reference evidence="2" key="1">
    <citation type="submission" date="2020-04" db="EMBL/GenBank/DDBJ databases">
        <authorList>
            <person name="Chiriac C."/>
            <person name="Salcher M."/>
            <person name="Ghai R."/>
            <person name="Kavagutti S V."/>
        </authorList>
    </citation>
    <scope>NUCLEOTIDE SEQUENCE</scope>
</reference>